<evidence type="ECO:0000256" key="1">
    <source>
        <dbReference type="ARBA" id="ARBA00004123"/>
    </source>
</evidence>
<evidence type="ECO:0000259" key="17">
    <source>
        <dbReference type="PROSITE" id="PS50207"/>
    </source>
</evidence>
<keyword evidence="6" id="KW-0053">Apoptosis</keyword>
<dbReference type="Pfam" id="PF00656">
    <property type="entry name" value="Peptidase_C14"/>
    <property type="match status" value="1"/>
</dbReference>
<dbReference type="InterPro" id="IPR011600">
    <property type="entry name" value="Pept_C14_caspase"/>
</dbReference>
<dbReference type="GO" id="GO:0006915">
    <property type="term" value="P:apoptotic process"/>
    <property type="evidence" value="ECO:0007669"/>
    <property type="project" value="UniProtKB-KW"/>
</dbReference>
<dbReference type="Gene3D" id="3.40.50.1460">
    <property type="match status" value="1"/>
</dbReference>
<gene>
    <name evidence="19" type="ORF">HF521_009014</name>
</gene>
<evidence type="ECO:0000256" key="2">
    <source>
        <dbReference type="ARBA" id="ARBA00004496"/>
    </source>
</evidence>
<dbReference type="AlphaFoldDB" id="A0A8T0BS64"/>
<keyword evidence="11" id="KW-0539">Nucleus</keyword>
<dbReference type="EC" id="3.4.22.59" evidence="14"/>
<accession>A0A8T0BS64</accession>
<evidence type="ECO:0000256" key="4">
    <source>
        <dbReference type="ARBA" id="ARBA00022490"/>
    </source>
</evidence>
<dbReference type="Proteomes" id="UP000606274">
    <property type="component" value="Unassembled WGS sequence"/>
</dbReference>
<evidence type="ECO:0000256" key="10">
    <source>
        <dbReference type="ARBA" id="ARBA00023145"/>
    </source>
</evidence>
<dbReference type="InterPro" id="IPR016129">
    <property type="entry name" value="Caspase_his_AS"/>
</dbReference>
<dbReference type="PRINTS" id="PR00376">
    <property type="entry name" value="IL1BCENZYME"/>
</dbReference>
<evidence type="ECO:0000256" key="15">
    <source>
        <dbReference type="ARBA" id="ARBA00029534"/>
    </source>
</evidence>
<dbReference type="FunFam" id="3.40.50.1460:FF:000001">
    <property type="entry name" value="Caspase-3 preproprotein"/>
    <property type="match status" value="1"/>
</dbReference>
<comment type="caution">
    <text evidence="19">The sequence shown here is derived from an EMBL/GenBank/DDBJ whole genome shotgun (WGS) entry which is preliminary data.</text>
</comment>
<dbReference type="PROSITE" id="PS01121">
    <property type="entry name" value="CASPASE_HIS"/>
    <property type="match status" value="1"/>
</dbReference>
<dbReference type="GO" id="GO:0043525">
    <property type="term" value="P:positive regulation of neuron apoptotic process"/>
    <property type="evidence" value="ECO:0007669"/>
    <property type="project" value="TreeGrafter"/>
</dbReference>
<evidence type="ECO:0000256" key="13">
    <source>
        <dbReference type="ARBA" id="ARBA00029473"/>
    </source>
</evidence>
<sequence>MSEKSVQSESKLDEYKMNHKRRGLALIFNQKFEKSERLSERRGTDIDRDNLTQRFQELGFEVQSYNDKKVAVMQEKLREAAAANHKDADCFVCIFLSHGKEGKIEAFDNQIGIKEITDLFRGDECKSLVGKPKIFIFQACAGEKHENAVTGMMAGDSDDDEMVEEAANIYTIPAGSDFIMCYSVAPGFFSYRDPNSGTFYIQDLCETLKQHGPTMEFTEILTLVNMKVSRRNADGKDFKNKKQMPCFTSMLTKKLYFRSKKQ</sequence>
<protein>
    <recommendedName>
        <fullName evidence="15">Caspase-6</fullName>
        <ecNumber evidence="14">3.4.22.59</ecNumber>
    </recommendedName>
</protein>
<keyword evidence="20" id="KW-1185">Reference proteome</keyword>
<keyword evidence="8" id="KW-0788">Thiol protease</keyword>
<comment type="catalytic activity">
    <reaction evidence="12">
        <text>Strict requirement for Asp at position P1 and has a preferred cleavage sequence of Val-Glu-His-Asp-|-.</text>
        <dbReference type="EC" id="3.4.22.59"/>
    </reaction>
</comment>
<dbReference type="OrthoDB" id="6116485at2759"/>
<reference evidence="19" key="1">
    <citation type="submission" date="2020-08" db="EMBL/GenBank/DDBJ databases">
        <title>Chromosome-level assembly of Southern catfish (Silurus meridionalis) provides insights into visual adaptation to the nocturnal and benthic lifestyles.</title>
        <authorList>
            <person name="Zhang Y."/>
            <person name="Wang D."/>
            <person name="Peng Z."/>
        </authorList>
    </citation>
    <scope>NUCLEOTIDE SEQUENCE</scope>
    <source>
        <strain evidence="19">SWU-2019-XX</strain>
        <tissue evidence="19">Muscle</tissue>
    </source>
</reference>
<dbReference type="InterPro" id="IPR002138">
    <property type="entry name" value="Pept_C14_p10"/>
</dbReference>
<evidence type="ECO:0000256" key="14">
    <source>
        <dbReference type="ARBA" id="ARBA00029486"/>
    </source>
</evidence>
<dbReference type="PANTHER" id="PTHR10454:SF206">
    <property type="entry name" value="CASPASE-6"/>
    <property type="match status" value="1"/>
</dbReference>
<dbReference type="GO" id="GO:0004197">
    <property type="term" value="F:cysteine-type endopeptidase activity"/>
    <property type="evidence" value="ECO:0007669"/>
    <property type="project" value="InterPro"/>
</dbReference>
<dbReference type="InterPro" id="IPR001309">
    <property type="entry name" value="Pept_C14_p20"/>
</dbReference>
<evidence type="ECO:0000256" key="6">
    <source>
        <dbReference type="ARBA" id="ARBA00022703"/>
    </source>
</evidence>
<comment type="subunit">
    <text evidence="13">Heterotetramer that consists of two anti-parallel arranged heterodimers, each one formed by a 18 kDa (Caspase-6 subunit p18) and a 11 kDa (Caspase-6 subunit p11) subunit.</text>
</comment>
<evidence type="ECO:0000256" key="8">
    <source>
        <dbReference type="ARBA" id="ARBA00022807"/>
    </source>
</evidence>
<proteinExistence type="inferred from homology"/>
<evidence type="ECO:0000256" key="16">
    <source>
        <dbReference type="RuleBase" id="RU003971"/>
    </source>
</evidence>
<dbReference type="GO" id="GO:0005737">
    <property type="term" value="C:cytoplasm"/>
    <property type="evidence" value="ECO:0007669"/>
    <property type="project" value="UniProtKB-SubCell"/>
</dbReference>
<dbReference type="InterPro" id="IPR029030">
    <property type="entry name" value="Caspase-like_dom_sf"/>
</dbReference>
<name>A0A8T0BS64_SILME</name>
<evidence type="ECO:0000256" key="9">
    <source>
        <dbReference type="ARBA" id="ARBA00022813"/>
    </source>
</evidence>
<dbReference type="CDD" id="cd00032">
    <property type="entry name" value="CASc"/>
    <property type="match status" value="1"/>
</dbReference>
<dbReference type="SMART" id="SM00115">
    <property type="entry name" value="CASc"/>
    <property type="match status" value="1"/>
</dbReference>
<evidence type="ECO:0000313" key="19">
    <source>
        <dbReference type="EMBL" id="KAF7710142.1"/>
    </source>
</evidence>
<evidence type="ECO:0000256" key="7">
    <source>
        <dbReference type="ARBA" id="ARBA00022801"/>
    </source>
</evidence>
<dbReference type="PROSITE" id="PS50208">
    <property type="entry name" value="CASPASE_P20"/>
    <property type="match status" value="1"/>
</dbReference>
<keyword evidence="9" id="KW-0068">Autocatalytic cleavage</keyword>
<dbReference type="GO" id="GO:0006508">
    <property type="term" value="P:proteolysis"/>
    <property type="evidence" value="ECO:0007669"/>
    <property type="project" value="UniProtKB-KW"/>
</dbReference>
<dbReference type="SUPFAM" id="SSF52129">
    <property type="entry name" value="Caspase-like"/>
    <property type="match status" value="1"/>
</dbReference>
<keyword evidence="10" id="KW-0865">Zymogen</keyword>
<evidence type="ECO:0000256" key="12">
    <source>
        <dbReference type="ARBA" id="ARBA00029356"/>
    </source>
</evidence>
<evidence type="ECO:0000313" key="20">
    <source>
        <dbReference type="Proteomes" id="UP000606274"/>
    </source>
</evidence>
<keyword evidence="4" id="KW-0963">Cytoplasm</keyword>
<evidence type="ECO:0000256" key="3">
    <source>
        <dbReference type="ARBA" id="ARBA00010134"/>
    </source>
</evidence>
<dbReference type="InterPro" id="IPR015917">
    <property type="entry name" value="Pept_C14A"/>
</dbReference>
<evidence type="ECO:0000256" key="11">
    <source>
        <dbReference type="ARBA" id="ARBA00023242"/>
    </source>
</evidence>
<organism evidence="19 20">
    <name type="scientific">Silurus meridionalis</name>
    <name type="common">Southern catfish</name>
    <name type="synonym">Silurus soldatovi meridionalis</name>
    <dbReference type="NCBI Taxonomy" id="175797"/>
    <lineage>
        <taxon>Eukaryota</taxon>
        <taxon>Metazoa</taxon>
        <taxon>Chordata</taxon>
        <taxon>Craniata</taxon>
        <taxon>Vertebrata</taxon>
        <taxon>Euteleostomi</taxon>
        <taxon>Actinopterygii</taxon>
        <taxon>Neopterygii</taxon>
        <taxon>Teleostei</taxon>
        <taxon>Ostariophysi</taxon>
        <taxon>Siluriformes</taxon>
        <taxon>Siluridae</taxon>
        <taxon>Silurus</taxon>
    </lineage>
</organism>
<comment type="similarity">
    <text evidence="3 16">Belongs to the peptidase C14A family.</text>
</comment>
<dbReference type="GO" id="GO:0005634">
    <property type="term" value="C:nucleus"/>
    <property type="evidence" value="ECO:0007669"/>
    <property type="project" value="UniProtKB-SubCell"/>
</dbReference>
<dbReference type="EMBL" id="JABFDY010000002">
    <property type="protein sequence ID" value="KAF7710142.1"/>
    <property type="molecule type" value="Genomic_DNA"/>
</dbReference>
<dbReference type="PROSITE" id="PS50207">
    <property type="entry name" value="CASPASE_P10"/>
    <property type="match status" value="1"/>
</dbReference>
<comment type="subcellular location">
    <subcellularLocation>
        <location evidence="2">Cytoplasm</location>
    </subcellularLocation>
    <subcellularLocation>
        <location evidence="1">Nucleus</location>
    </subcellularLocation>
</comment>
<evidence type="ECO:0000259" key="18">
    <source>
        <dbReference type="PROSITE" id="PS50208"/>
    </source>
</evidence>
<evidence type="ECO:0000256" key="5">
    <source>
        <dbReference type="ARBA" id="ARBA00022670"/>
    </source>
</evidence>
<dbReference type="PANTHER" id="PTHR10454">
    <property type="entry name" value="CASPASE"/>
    <property type="match status" value="1"/>
</dbReference>
<keyword evidence="5" id="KW-0645">Protease</keyword>
<feature type="domain" description="Caspase family p20" evidence="18">
    <location>
        <begin position="21"/>
        <end position="144"/>
    </location>
</feature>
<dbReference type="InterPro" id="IPR002398">
    <property type="entry name" value="Pept_C14"/>
</dbReference>
<keyword evidence="7" id="KW-0378">Hydrolase</keyword>
<feature type="domain" description="Caspase family p10" evidence="17">
    <location>
        <begin position="168"/>
        <end position="259"/>
    </location>
</feature>